<evidence type="ECO:0000259" key="3">
    <source>
        <dbReference type="PROSITE" id="PS01031"/>
    </source>
</evidence>
<dbReference type="InterPro" id="IPR008978">
    <property type="entry name" value="HSP20-like_chaperone"/>
</dbReference>
<dbReference type="RefSeq" id="WP_061805194.1">
    <property type="nucleotide sequence ID" value="NZ_FOXX01000003.1"/>
</dbReference>
<evidence type="ECO:0000256" key="1">
    <source>
        <dbReference type="PROSITE-ProRule" id="PRU00285"/>
    </source>
</evidence>
<proteinExistence type="inferred from homology"/>
<dbReference type="Pfam" id="PF00011">
    <property type="entry name" value="HSP20"/>
    <property type="match status" value="1"/>
</dbReference>
<dbReference type="EMBL" id="FOXX01000003">
    <property type="protein sequence ID" value="SFQ47854.1"/>
    <property type="molecule type" value="Genomic_DNA"/>
</dbReference>
<dbReference type="InterPro" id="IPR031107">
    <property type="entry name" value="Small_HSP"/>
</dbReference>
<comment type="caution">
    <text evidence="4">The sequence shown here is derived from an EMBL/GenBank/DDBJ whole genome shotgun (WGS) entry which is preliminary data.</text>
</comment>
<name>A0A1I5YUE0_9BACI</name>
<dbReference type="CDD" id="cd06464">
    <property type="entry name" value="ACD_sHsps-like"/>
    <property type="match status" value="1"/>
</dbReference>
<dbReference type="GeneID" id="93710277"/>
<evidence type="ECO:0000256" key="2">
    <source>
        <dbReference type="RuleBase" id="RU003616"/>
    </source>
</evidence>
<organism evidence="4 5">
    <name type="scientific">Priestia endophytica DSM 13796</name>
    <dbReference type="NCBI Taxonomy" id="1121089"/>
    <lineage>
        <taxon>Bacteria</taxon>
        <taxon>Bacillati</taxon>
        <taxon>Bacillota</taxon>
        <taxon>Bacilli</taxon>
        <taxon>Bacillales</taxon>
        <taxon>Bacillaceae</taxon>
        <taxon>Priestia</taxon>
    </lineage>
</organism>
<feature type="domain" description="SHSP" evidence="3">
    <location>
        <begin position="36"/>
        <end position="146"/>
    </location>
</feature>
<protein>
    <submittedName>
        <fullName evidence="4">Molecular chaperone IbpA, HSP20 family</fullName>
    </submittedName>
</protein>
<dbReference type="PANTHER" id="PTHR11527">
    <property type="entry name" value="HEAT-SHOCK PROTEIN 20 FAMILY MEMBER"/>
    <property type="match status" value="1"/>
</dbReference>
<dbReference type="Proteomes" id="UP000182762">
    <property type="component" value="Unassembled WGS sequence"/>
</dbReference>
<comment type="similarity">
    <text evidence="1 2">Belongs to the small heat shock protein (HSP20) family.</text>
</comment>
<evidence type="ECO:0000313" key="5">
    <source>
        <dbReference type="Proteomes" id="UP000182762"/>
    </source>
</evidence>
<dbReference type="Gene3D" id="2.60.40.790">
    <property type="match status" value="1"/>
</dbReference>
<reference evidence="4 5" key="1">
    <citation type="submission" date="2016-10" db="EMBL/GenBank/DDBJ databases">
        <authorList>
            <person name="Varghese N."/>
            <person name="Submissions S."/>
        </authorList>
    </citation>
    <scope>NUCLEOTIDE SEQUENCE [LARGE SCALE GENOMIC DNA]</scope>
    <source>
        <strain evidence="4 5">DSM 13796</strain>
    </source>
</reference>
<gene>
    <name evidence="4" type="ORF">SAMN02745910_01577</name>
</gene>
<sequence>MDSNDNKLSKLFESSLQNVVKSFDSLFQESAGQLGHLLNQQSFYVDVYETEDEVIVEAEVPGFRKEHIEIKLIGDHLKISAEYNQTVEDVSEEYVSMRSSSIKKTERLVALPCSVQEEKARALYQDGILKVILQKGEQKQRKIEIE</sequence>
<evidence type="ECO:0000313" key="4">
    <source>
        <dbReference type="EMBL" id="SFQ47854.1"/>
    </source>
</evidence>
<dbReference type="PROSITE" id="PS01031">
    <property type="entry name" value="SHSP"/>
    <property type="match status" value="1"/>
</dbReference>
<dbReference type="InterPro" id="IPR002068">
    <property type="entry name" value="A-crystallin/Hsp20_dom"/>
</dbReference>
<keyword evidence="5" id="KW-1185">Reference proteome</keyword>
<accession>A0A1I5YUE0</accession>
<dbReference type="SUPFAM" id="SSF49764">
    <property type="entry name" value="HSP20-like chaperones"/>
    <property type="match status" value="1"/>
</dbReference>